<dbReference type="PROSITE" id="PS51742">
    <property type="entry name" value="PPC"/>
    <property type="match status" value="1"/>
</dbReference>
<dbReference type="Gene3D" id="3.30.1330.80">
    <property type="entry name" value="Hypothetical protein, similar to alpha- acetolactate decarboxylase, domain 2"/>
    <property type="match status" value="1"/>
</dbReference>
<gene>
    <name evidence="2" type="ORF">EDC26_10971</name>
</gene>
<reference evidence="2 3" key="1">
    <citation type="submission" date="2019-03" db="EMBL/GenBank/DDBJ databases">
        <title>Genomic Encyclopedia of Type Strains, Phase IV (KMG-IV): sequencing the most valuable type-strain genomes for metagenomic binning, comparative biology and taxonomic classification.</title>
        <authorList>
            <person name="Goeker M."/>
        </authorList>
    </citation>
    <scope>NUCLEOTIDE SEQUENCE [LARGE SCALE GENOMIC DNA]</scope>
    <source>
        <strain evidence="2 3">DSM 24591</strain>
    </source>
</reference>
<accession>A0A4R3LZ80</accession>
<proteinExistence type="predicted"/>
<dbReference type="GO" id="GO:0003677">
    <property type="term" value="F:DNA binding"/>
    <property type="evidence" value="ECO:0007669"/>
    <property type="project" value="UniProtKB-KW"/>
</dbReference>
<keyword evidence="3" id="KW-1185">Reference proteome</keyword>
<feature type="domain" description="PPC" evidence="1">
    <location>
        <begin position="7"/>
        <end position="131"/>
    </location>
</feature>
<evidence type="ECO:0000313" key="2">
    <source>
        <dbReference type="EMBL" id="TCT05783.1"/>
    </source>
</evidence>
<dbReference type="SUPFAM" id="SSF117856">
    <property type="entry name" value="AF0104/ALDC/Ptd012-like"/>
    <property type="match status" value="1"/>
</dbReference>
<dbReference type="OrthoDB" id="9102708at2"/>
<comment type="caution">
    <text evidence="2">The sequence shown here is derived from an EMBL/GenBank/DDBJ whole genome shotgun (WGS) entry which is preliminary data.</text>
</comment>
<dbReference type="AlphaFoldDB" id="A0A4R3LZ80"/>
<sequence>MHLIEQGHTGRIFYLRIHPNEDLVQSLEKAFMDAGLTRALVRGGLGSLAHGCVAVGPGKQEDMPGPAVEILHLSGEISSEAGRNPRARLTGAVLDTFGAIHAGEFVTGRNPACMTIEVVMEEWVVEQSFEY</sequence>
<organism evidence="2 3">
    <name type="scientific">Paralcaligenes ureilyticus</name>
    <dbReference type="NCBI Taxonomy" id="627131"/>
    <lineage>
        <taxon>Bacteria</taxon>
        <taxon>Pseudomonadati</taxon>
        <taxon>Pseudomonadota</taxon>
        <taxon>Betaproteobacteria</taxon>
        <taxon>Burkholderiales</taxon>
        <taxon>Alcaligenaceae</taxon>
        <taxon>Paralcaligenes</taxon>
    </lineage>
</organism>
<evidence type="ECO:0000313" key="3">
    <source>
        <dbReference type="Proteomes" id="UP000295525"/>
    </source>
</evidence>
<protein>
    <submittedName>
        <fullName evidence="2">Putative DNA-binding protein with PD1-like motif</fullName>
    </submittedName>
</protein>
<dbReference type="Proteomes" id="UP000295525">
    <property type="component" value="Unassembled WGS sequence"/>
</dbReference>
<dbReference type="EMBL" id="SMAJ01000009">
    <property type="protein sequence ID" value="TCT05783.1"/>
    <property type="molecule type" value="Genomic_DNA"/>
</dbReference>
<dbReference type="InterPro" id="IPR005175">
    <property type="entry name" value="PPC_dom"/>
</dbReference>
<dbReference type="RefSeq" id="WP_132583163.1">
    <property type="nucleotide sequence ID" value="NZ_SMAJ01000009.1"/>
</dbReference>
<dbReference type="Pfam" id="PF03479">
    <property type="entry name" value="PCC"/>
    <property type="match status" value="1"/>
</dbReference>
<name>A0A4R3LZ80_9BURK</name>
<keyword evidence="2" id="KW-0238">DNA-binding</keyword>
<evidence type="ECO:0000259" key="1">
    <source>
        <dbReference type="PROSITE" id="PS51742"/>
    </source>
</evidence>